<dbReference type="GO" id="GO:0004197">
    <property type="term" value="F:cysteine-type endopeptidase activity"/>
    <property type="evidence" value="ECO:0007669"/>
    <property type="project" value="InterPro"/>
</dbReference>
<dbReference type="Proteomes" id="UP000310200">
    <property type="component" value="Unassembled WGS sequence"/>
</dbReference>
<dbReference type="InterPro" id="IPR011600">
    <property type="entry name" value="Pept_C14_caspase"/>
</dbReference>
<evidence type="ECO:0000313" key="3">
    <source>
        <dbReference type="EMBL" id="TGZ54356.1"/>
    </source>
</evidence>
<evidence type="ECO:0000256" key="1">
    <source>
        <dbReference type="SAM" id="MobiDB-lite"/>
    </source>
</evidence>
<dbReference type="PROSITE" id="PS50207">
    <property type="entry name" value="CASPASE_P10"/>
    <property type="match status" value="1"/>
</dbReference>
<sequence length="140" mass="15995">MDGTVDEDTSSSWLQNNTIPSRNNEPEKLDSVDDSDVNNKLGLPYNTEMKKLLLQAFEPQLKKGRRPSTEQSETTGSWFIRSLCEVLSDTGTKHDLLTLLTLVCRSVAFKYKVTIPSENIYNCKQMPYIITMLTRLVKFE</sequence>
<feature type="compositionally biased region" description="Polar residues" evidence="1">
    <location>
        <begin position="10"/>
        <end position="23"/>
    </location>
</feature>
<dbReference type="SUPFAM" id="SSF52129">
    <property type="entry name" value="Caspase-like"/>
    <property type="match status" value="1"/>
</dbReference>
<dbReference type="GO" id="GO:0006508">
    <property type="term" value="P:proteolysis"/>
    <property type="evidence" value="ECO:0007669"/>
    <property type="project" value="InterPro"/>
</dbReference>
<dbReference type="STRING" id="300112.A0A4S2KXF3"/>
<evidence type="ECO:0000259" key="2">
    <source>
        <dbReference type="PROSITE" id="PS50207"/>
    </source>
</evidence>
<protein>
    <recommendedName>
        <fullName evidence="2">Caspase family p10 domain-containing protein</fullName>
    </recommendedName>
</protein>
<dbReference type="InterPro" id="IPR002138">
    <property type="entry name" value="Pept_C14_p10"/>
</dbReference>
<dbReference type="EMBL" id="QBLH01000720">
    <property type="protein sequence ID" value="TGZ54356.1"/>
    <property type="molecule type" value="Genomic_DNA"/>
</dbReference>
<evidence type="ECO:0000313" key="4">
    <source>
        <dbReference type="Proteomes" id="UP000310200"/>
    </source>
</evidence>
<feature type="domain" description="Caspase family p10" evidence="2">
    <location>
        <begin position="71"/>
        <end position="140"/>
    </location>
</feature>
<gene>
    <name evidence="3" type="ORF">DBV15_11332</name>
</gene>
<feature type="region of interest" description="Disordered" evidence="1">
    <location>
        <begin position="1"/>
        <end position="37"/>
    </location>
</feature>
<comment type="caution">
    <text evidence="3">The sequence shown here is derived from an EMBL/GenBank/DDBJ whole genome shotgun (WGS) entry which is preliminary data.</text>
</comment>
<name>A0A4S2KXF3_9HYME</name>
<dbReference type="Gene3D" id="3.30.70.1470">
    <property type="entry name" value="Caspase-like"/>
    <property type="match status" value="1"/>
</dbReference>
<reference evidence="3 4" key="1">
    <citation type="journal article" date="2019" name="Philos. Trans. R. Soc. Lond., B, Biol. Sci.">
        <title>Ant behaviour and brain gene expression of defending hosts depend on the ecological success of the intruding social parasite.</title>
        <authorList>
            <person name="Kaur R."/>
            <person name="Stoldt M."/>
            <person name="Jongepier E."/>
            <person name="Feldmeyer B."/>
            <person name="Menzel F."/>
            <person name="Bornberg-Bauer E."/>
            <person name="Foitzik S."/>
        </authorList>
    </citation>
    <scope>NUCLEOTIDE SEQUENCE [LARGE SCALE GENOMIC DNA]</scope>
    <source>
        <tissue evidence="3">Whole body</tissue>
    </source>
</reference>
<dbReference type="AlphaFoldDB" id="A0A4S2KXF3"/>
<proteinExistence type="predicted"/>
<organism evidence="3 4">
    <name type="scientific">Temnothorax longispinosus</name>
    <dbReference type="NCBI Taxonomy" id="300112"/>
    <lineage>
        <taxon>Eukaryota</taxon>
        <taxon>Metazoa</taxon>
        <taxon>Ecdysozoa</taxon>
        <taxon>Arthropoda</taxon>
        <taxon>Hexapoda</taxon>
        <taxon>Insecta</taxon>
        <taxon>Pterygota</taxon>
        <taxon>Neoptera</taxon>
        <taxon>Endopterygota</taxon>
        <taxon>Hymenoptera</taxon>
        <taxon>Apocrita</taxon>
        <taxon>Aculeata</taxon>
        <taxon>Formicoidea</taxon>
        <taxon>Formicidae</taxon>
        <taxon>Myrmicinae</taxon>
        <taxon>Temnothorax</taxon>
    </lineage>
</organism>
<dbReference type="InterPro" id="IPR029030">
    <property type="entry name" value="Caspase-like_dom_sf"/>
</dbReference>
<dbReference type="Pfam" id="PF00656">
    <property type="entry name" value="Peptidase_C14"/>
    <property type="match status" value="1"/>
</dbReference>
<keyword evidence="4" id="KW-1185">Reference proteome</keyword>
<accession>A0A4S2KXF3</accession>